<dbReference type="InterPro" id="IPR057135">
    <property type="entry name" value="At4g27190-like_LRR"/>
</dbReference>
<comment type="caution">
    <text evidence="9">The sequence shown here is derived from an EMBL/GenBank/DDBJ whole genome shotgun (WGS) entry which is preliminary data.</text>
</comment>
<evidence type="ECO:0000256" key="4">
    <source>
        <dbReference type="SAM" id="Phobius"/>
    </source>
</evidence>
<dbReference type="Gene3D" id="1.10.8.430">
    <property type="entry name" value="Helical domain of apoptotic protease-activating factors"/>
    <property type="match status" value="1"/>
</dbReference>
<dbReference type="InterPro" id="IPR042197">
    <property type="entry name" value="Apaf_helical"/>
</dbReference>
<organism evidence="9 10">
    <name type="scientific">Malus baccata</name>
    <name type="common">Siberian crab apple</name>
    <name type="synonym">Pyrus baccata</name>
    <dbReference type="NCBI Taxonomy" id="106549"/>
    <lineage>
        <taxon>Eukaryota</taxon>
        <taxon>Viridiplantae</taxon>
        <taxon>Streptophyta</taxon>
        <taxon>Embryophyta</taxon>
        <taxon>Tracheophyta</taxon>
        <taxon>Spermatophyta</taxon>
        <taxon>Magnoliopsida</taxon>
        <taxon>eudicotyledons</taxon>
        <taxon>Gunneridae</taxon>
        <taxon>Pentapetalae</taxon>
        <taxon>rosids</taxon>
        <taxon>fabids</taxon>
        <taxon>Rosales</taxon>
        <taxon>Rosaceae</taxon>
        <taxon>Amygdaloideae</taxon>
        <taxon>Maleae</taxon>
        <taxon>Malus</taxon>
    </lineage>
</organism>
<dbReference type="FunFam" id="1.10.10.10:FF:000322">
    <property type="entry name" value="Probable disease resistance protein At1g63360"/>
    <property type="match status" value="1"/>
</dbReference>
<feature type="domain" description="R13L1/DRL21-like LRR repeat region" evidence="8">
    <location>
        <begin position="403"/>
        <end position="524"/>
    </location>
</feature>
<dbReference type="Proteomes" id="UP000315295">
    <property type="component" value="Unassembled WGS sequence"/>
</dbReference>
<evidence type="ECO:0000256" key="3">
    <source>
        <dbReference type="ARBA" id="ARBA00022821"/>
    </source>
</evidence>
<name>A0A540MUY1_MALBA</name>
<dbReference type="Gene3D" id="3.80.10.10">
    <property type="entry name" value="Ribonuclease Inhibitor"/>
    <property type="match status" value="4"/>
</dbReference>
<dbReference type="Gene3D" id="1.10.10.10">
    <property type="entry name" value="Winged helix-like DNA-binding domain superfamily/Winged helix DNA-binding domain"/>
    <property type="match status" value="1"/>
</dbReference>
<dbReference type="Pfam" id="PF23247">
    <property type="entry name" value="LRR_RPS2"/>
    <property type="match status" value="1"/>
</dbReference>
<dbReference type="PANTHER" id="PTHR36766">
    <property type="entry name" value="PLANT BROAD-SPECTRUM MILDEW RESISTANCE PROTEIN RPW8"/>
    <property type="match status" value="1"/>
</dbReference>
<evidence type="ECO:0000259" key="5">
    <source>
        <dbReference type="Pfam" id="PF00931"/>
    </source>
</evidence>
<proteinExistence type="predicted"/>
<accession>A0A540MUY1</accession>
<dbReference type="InterPro" id="IPR058922">
    <property type="entry name" value="WHD_DRP"/>
</dbReference>
<protein>
    <submittedName>
        <fullName evidence="9">Uncharacterized protein</fullName>
    </submittedName>
</protein>
<dbReference type="PANTHER" id="PTHR36766:SF51">
    <property type="entry name" value="DISEASE RESISTANCE RPP13-LIKE PROTEIN 1"/>
    <property type="match status" value="1"/>
</dbReference>
<keyword evidence="1" id="KW-0433">Leucine-rich repeat</keyword>
<evidence type="ECO:0000259" key="7">
    <source>
        <dbReference type="Pfam" id="PF23559"/>
    </source>
</evidence>
<dbReference type="InterPro" id="IPR002182">
    <property type="entry name" value="NB-ARC"/>
</dbReference>
<keyword evidence="4" id="KW-0472">Membrane</keyword>
<dbReference type="InterPro" id="IPR027417">
    <property type="entry name" value="P-loop_NTPase"/>
</dbReference>
<dbReference type="SUPFAM" id="SSF52047">
    <property type="entry name" value="RNI-like"/>
    <property type="match status" value="1"/>
</dbReference>
<dbReference type="GO" id="GO:0043531">
    <property type="term" value="F:ADP binding"/>
    <property type="evidence" value="ECO:0007669"/>
    <property type="project" value="InterPro"/>
</dbReference>
<dbReference type="Pfam" id="PF00931">
    <property type="entry name" value="NB-ARC"/>
    <property type="match status" value="1"/>
</dbReference>
<dbReference type="InterPro" id="IPR036388">
    <property type="entry name" value="WH-like_DNA-bd_sf"/>
</dbReference>
<evidence type="ECO:0000256" key="1">
    <source>
        <dbReference type="ARBA" id="ARBA00022614"/>
    </source>
</evidence>
<dbReference type="AlphaFoldDB" id="A0A540MUY1"/>
<keyword evidence="2" id="KW-0677">Repeat</keyword>
<keyword evidence="4" id="KW-1133">Transmembrane helix</keyword>
<dbReference type="Pfam" id="PF23559">
    <property type="entry name" value="WHD_DRP"/>
    <property type="match status" value="1"/>
</dbReference>
<dbReference type="SUPFAM" id="SSF52058">
    <property type="entry name" value="L domain-like"/>
    <property type="match status" value="2"/>
</dbReference>
<dbReference type="InterPro" id="IPR032675">
    <property type="entry name" value="LRR_dom_sf"/>
</dbReference>
<gene>
    <name evidence="9" type="ORF">C1H46_012362</name>
</gene>
<dbReference type="InterPro" id="IPR056789">
    <property type="entry name" value="LRR_R13L1-DRL21"/>
</dbReference>
<feature type="transmembrane region" description="Helical" evidence="4">
    <location>
        <begin position="1120"/>
        <end position="1142"/>
    </location>
</feature>
<keyword evidence="3" id="KW-0611">Plant defense</keyword>
<reference evidence="9 10" key="1">
    <citation type="journal article" date="2019" name="G3 (Bethesda)">
        <title>Sequencing of a Wild Apple (Malus baccata) Genome Unravels the Differences Between Cultivated and Wild Apple Species Regarding Disease Resistance and Cold Tolerance.</title>
        <authorList>
            <person name="Chen X."/>
        </authorList>
    </citation>
    <scope>NUCLEOTIDE SEQUENCE [LARGE SCALE GENOMIC DNA]</scope>
    <source>
        <strain evidence="10">cv. Shandingzi</strain>
        <tissue evidence="9">Leaves</tissue>
    </source>
</reference>
<sequence>MKLQSPFRDGAQGSKIIVTTRDTDVSKMMGAAKLVHNLEPMENDVCLQVFEQHAFLNSNNDKPPNYELLKEKIVAKCRGLPLAARTLGSVLLLKETYEWEEILNNKLWSLSNEQDILPVLRLTYFYLPSHLKRCFAYCSILPNDYEFEEKQMILVWMAEGFILPLPEDNKQIEDLGADYFRELVSRSLFQKSIKNISKYVMHDLIVDLARWAAGEICFRLEDKQNDDGVQLRRFPKARYLSYMRGDYDGVNRFEAFSEVKCLRTFLPLRNGYIWSYLSRHVTFDLLPKLQYLRVLSFNSYHITELPNSVGDLRYLRYLDLSYTSITSLPKSTSTLYNLQTLILEGCRELKSLPADMSNLINLRHLNNSYAYSLEGMPPKLGKLVNLQSLPNFVVNGGSNQSGIREIEFLIHLRGTLCISRLENVTDVVDAGRATLKCKERLDSLVLEWSHSSEMEFVVLDMLQPHTKLKELTIKSYAGKEFSSWVGSSLFSNMAVVRLEKCNNCLSLPPLRQLPHLKELYIRGMNAVESVGAEFYGECILPFPLLETLQFVDLKHWKEWLPVQLDHESGVFPCLKRLSIRKCSKLEGKLPKNLDLLAELEIVKCKELVVSIANYKQLRQINIDGCKALVHIAAKVEFELLESLCVSNISELMSLQTGELCRKGLTKVRELKINGCKELKSSLKNEARLLQQLTSLGRLKIEDNSPLVEELGKEAEELLQLQILECKLECLELNKCENLLKLPKGLNQLSSLQELHIRECSSLVSFPDVGLPPSLKVIEITDCHSLIYLAKHQIPQNLRRIEISDCKNLKSLVDEEAVGSSPLSSSYSCLEYLKIYGCESLTLLSLSGQLLRTLKHLQIIGCEQLELIAEDGFFRDNTNYCLEYIKIWKCQNLKSLPDGLCHLSNLQTLIIRLCGSLGSFPRLSEGRRPSNLREISIRDCDKLEALPEDMHNLNSLVKLKIDYREGLTFPPNLTFLSIKKVNSCKSFWELEWGLYRLTSLRNLWISGEDPDTVSFPPDMVRMETLLPKSLTDLTIEGFPNLKKLSSKGFQFLTSLQSLKLYNCPKLASIPVEGLPPSLEQLLITGCPVLKERCQPGKGRYWHKISHIPFIELNLTGIKKCFFVIITIIIIIIIVKHLSLDLGIMSTIIFRGITISCPNNISNGK</sequence>
<evidence type="ECO:0000259" key="6">
    <source>
        <dbReference type="Pfam" id="PF23247"/>
    </source>
</evidence>
<keyword evidence="10" id="KW-1185">Reference proteome</keyword>
<keyword evidence="4" id="KW-0812">Transmembrane</keyword>
<dbReference type="GO" id="GO:0006952">
    <property type="term" value="P:defense response"/>
    <property type="evidence" value="ECO:0007669"/>
    <property type="project" value="UniProtKB-KW"/>
</dbReference>
<evidence type="ECO:0000313" key="10">
    <source>
        <dbReference type="Proteomes" id="UP000315295"/>
    </source>
</evidence>
<evidence type="ECO:0000259" key="8">
    <source>
        <dbReference type="Pfam" id="PF25019"/>
    </source>
</evidence>
<dbReference type="EMBL" id="VIEB01000184">
    <property type="protein sequence ID" value="TQE02043.1"/>
    <property type="molecule type" value="Genomic_DNA"/>
</dbReference>
<evidence type="ECO:0000256" key="2">
    <source>
        <dbReference type="ARBA" id="ARBA00022737"/>
    </source>
</evidence>
<evidence type="ECO:0000313" key="9">
    <source>
        <dbReference type="EMBL" id="TQE02043.1"/>
    </source>
</evidence>
<feature type="domain" description="Disease resistance protein At4g27190-like leucine-rich repeats" evidence="6">
    <location>
        <begin position="822"/>
        <end position="940"/>
    </location>
</feature>
<feature type="domain" description="NB-ARC" evidence="5">
    <location>
        <begin position="3"/>
        <end position="57"/>
    </location>
</feature>
<dbReference type="Pfam" id="PF25019">
    <property type="entry name" value="LRR_R13L1-DRL21"/>
    <property type="match status" value="1"/>
</dbReference>
<dbReference type="SUPFAM" id="SSF52540">
    <property type="entry name" value="P-loop containing nucleoside triphosphate hydrolases"/>
    <property type="match status" value="1"/>
</dbReference>
<feature type="domain" description="Disease resistance protein winged helix" evidence="7">
    <location>
        <begin position="140"/>
        <end position="209"/>
    </location>
</feature>